<evidence type="ECO:0000313" key="1">
    <source>
        <dbReference type="EMBL" id="MCM2561362.1"/>
    </source>
</evidence>
<accession>A0ACC5ZSV1</accession>
<gene>
    <name evidence="1" type="ORF">M8744_04320</name>
</gene>
<evidence type="ECO:0000313" key="2">
    <source>
        <dbReference type="Proteomes" id="UP001203036"/>
    </source>
</evidence>
<sequence>MIDTHSDTTGARTREQEFLSDLRDFLEEHGVALENAAGFLGGPRWARRVMQLRYDMSIGALSPRACHREITAVLVLLHAHVACVTELCASRRCLHTDGSDPHAEDIRQLNNRLQSLVGSVSCADNSLFRNPA</sequence>
<keyword evidence="2" id="KW-1185">Reference proteome</keyword>
<name>A0ACC5ZSV1_9RHOB</name>
<protein>
    <submittedName>
        <fullName evidence="1">Uncharacterized protein</fullName>
    </submittedName>
</protein>
<proteinExistence type="predicted"/>
<comment type="caution">
    <text evidence="1">The sequence shown here is derived from an EMBL/GenBank/DDBJ whole genome shotgun (WGS) entry which is preliminary data.</text>
</comment>
<organism evidence="1 2">
    <name type="scientific">Lutimaribacter degradans</name>
    <dbReference type="NCBI Taxonomy" id="2945989"/>
    <lineage>
        <taxon>Bacteria</taxon>
        <taxon>Pseudomonadati</taxon>
        <taxon>Pseudomonadota</taxon>
        <taxon>Alphaproteobacteria</taxon>
        <taxon>Rhodobacterales</taxon>
        <taxon>Roseobacteraceae</taxon>
        <taxon>Lutimaribacter</taxon>
    </lineage>
</organism>
<dbReference type="Proteomes" id="UP001203036">
    <property type="component" value="Unassembled WGS sequence"/>
</dbReference>
<reference evidence="1" key="1">
    <citation type="submission" date="2022-06" db="EMBL/GenBank/DDBJ databases">
        <title>Lutimaribacter sp. EGI FJ00013, a novel bacterium isolated from a salt lake sediment enrichment.</title>
        <authorList>
            <person name="Gao L."/>
            <person name="Fang B.-Z."/>
            <person name="Li W.-J."/>
        </authorList>
    </citation>
    <scope>NUCLEOTIDE SEQUENCE</scope>
    <source>
        <strain evidence="1">EGI FJ00013</strain>
    </source>
</reference>
<dbReference type="EMBL" id="JAMQGO010000001">
    <property type="protein sequence ID" value="MCM2561362.1"/>
    <property type="molecule type" value="Genomic_DNA"/>
</dbReference>